<dbReference type="Proteomes" id="UP000248616">
    <property type="component" value="Unassembled WGS sequence"/>
</dbReference>
<dbReference type="RefSeq" id="WP_111542884.1">
    <property type="nucleotide sequence ID" value="NZ_JBHLYT010000007.1"/>
</dbReference>
<dbReference type="OrthoDB" id="7374881at2"/>
<feature type="signal peptide" evidence="2">
    <location>
        <begin position="1"/>
        <end position="18"/>
    </location>
</feature>
<accession>A0A2W7CC28</accession>
<evidence type="ECO:0000256" key="2">
    <source>
        <dbReference type="SAM" id="SignalP"/>
    </source>
</evidence>
<dbReference type="PROSITE" id="PS51257">
    <property type="entry name" value="PROKAR_LIPOPROTEIN"/>
    <property type="match status" value="1"/>
</dbReference>
<sequence length="204" mass="20854">MRRSHVTTVSLLVALALAACTNAKDVLEPSAITPPATSTPSTPATQGAVPAPSPADPATTITSAPATATTPVTPAQSAAILSKTRLQIAPIVGASVEAATPLTAELQTRARQRGITLAGSADQTATHVLKGYFSAMSEGKDTTVIYVWDVYDPAGNRLHRINGQLKAPSVNGGDSWKAVSPATMQAIADQTIDQFAAWLGGKAG</sequence>
<gene>
    <name evidence="3" type="ORF">B5V02_03700</name>
</gene>
<evidence type="ECO:0000313" key="3">
    <source>
        <dbReference type="EMBL" id="PZV39128.1"/>
    </source>
</evidence>
<keyword evidence="4" id="KW-1185">Reference proteome</keyword>
<feature type="region of interest" description="Disordered" evidence="1">
    <location>
        <begin position="31"/>
        <end position="72"/>
    </location>
</feature>
<evidence type="ECO:0008006" key="5">
    <source>
        <dbReference type="Google" id="ProtNLM"/>
    </source>
</evidence>
<keyword evidence="2" id="KW-0732">Signal</keyword>
<organism evidence="3 4">
    <name type="scientific">Mesorhizobium kowhaii</name>
    <dbReference type="NCBI Taxonomy" id="1300272"/>
    <lineage>
        <taxon>Bacteria</taxon>
        <taxon>Pseudomonadati</taxon>
        <taxon>Pseudomonadota</taxon>
        <taxon>Alphaproteobacteria</taxon>
        <taxon>Hyphomicrobiales</taxon>
        <taxon>Phyllobacteriaceae</taxon>
        <taxon>Mesorhizobium</taxon>
    </lineage>
</organism>
<dbReference type="EMBL" id="MZXV01000013">
    <property type="protein sequence ID" value="PZV39128.1"/>
    <property type="molecule type" value="Genomic_DNA"/>
</dbReference>
<comment type="caution">
    <text evidence="3">The sequence shown here is derived from an EMBL/GenBank/DDBJ whole genome shotgun (WGS) entry which is preliminary data.</text>
</comment>
<protein>
    <recommendedName>
        <fullName evidence="5">Lipoprotein</fullName>
    </recommendedName>
</protein>
<proteinExistence type="predicted"/>
<dbReference type="AlphaFoldDB" id="A0A2W7CC28"/>
<evidence type="ECO:0000313" key="4">
    <source>
        <dbReference type="Proteomes" id="UP000248616"/>
    </source>
</evidence>
<name>A0A2W7CC28_9HYPH</name>
<reference evidence="4" key="1">
    <citation type="submission" date="2017-03" db="EMBL/GenBank/DDBJ databases">
        <authorList>
            <person name="Safronova V.I."/>
            <person name="Sazanova A.L."/>
            <person name="Chirak E.R."/>
        </authorList>
    </citation>
    <scope>NUCLEOTIDE SEQUENCE [LARGE SCALE GENOMIC DNA]</scope>
    <source>
        <strain evidence="4">Ach-343</strain>
    </source>
</reference>
<evidence type="ECO:0000256" key="1">
    <source>
        <dbReference type="SAM" id="MobiDB-lite"/>
    </source>
</evidence>
<feature type="chain" id="PRO_5016083449" description="Lipoprotein" evidence="2">
    <location>
        <begin position="19"/>
        <end position="204"/>
    </location>
</feature>